<dbReference type="Pfam" id="PF14568">
    <property type="entry name" value="SUKH_6"/>
    <property type="match status" value="1"/>
</dbReference>
<reference evidence="2" key="1">
    <citation type="submission" date="2022-12" db="EMBL/GenBank/DDBJ databases">
        <title>Draft Genome Sequences of Bacillus licheniformis and Bacillus paralicheniformis strains isolated from Irish skim milk powders.</title>
        <authorList>
            <person name="Lourenco A."/>
            <person name="Li F."/>
            <person name="Geraldine D."/>
            <person name="Tobin J.T."/>
            <person name="Butler F."/>
            <person name="Jordan K."/>
            <person name="Obrien T."/>
        </authorList>
    </citation>
    <scope>NUCLEOTIDE SEQUENCE</scope>
    <source>
        <strain evidence="2">3370</strain>
    </source>
</reference>
<dbReference type="Gene3D" id="3.40.1580.10">
    <property type="entry name" value="SMI1/KNR4-like"/>
    <property type="match status" value="1"/>
</dbReference>
<dbReference type="InterPro" id="IPR018958">
    <property type="entry name" value="Knr4/Smi1-like_dom"/>
</dbReference>
<dbReference type="SMART" id="SM00860">
    <property type="entry name" value="SMI1_KNR4"/>
    <property type="match status" value="1"/>
</dbReference>
<organism evidence="2 3">
    <name type="scientific">Bacillus paralicheniformis</name>
    <dbReference type="NCBI Taxonomy" id="1648923"/>
    <lineage>
        <taxon>Bacteria</taxon>
        <taxon>Bacillati</taxon>
        <taxon>Bacillota</taxon>
        <taxon>Bacilli</taxon>
        <taxon>Bacillales</taxon>
        <taxon>Bacillaceae</taxon>
        <taxon>Bacillus</taxon>
    </lineage>
</organism>
<evidence type="ECO:0000313" key="2">
    <source>
        <dbReference type="EMBL" id="MDE1453697.1"/>
    </source>
</evidence>
<feature type="domain" description="Knr4/Smi1-like" evidence="1">
    <location>
        <begin position="21"/>
        <end position="139"/>
    </location>
</feature>
<dbReference type="InterPro" id="IPR037883">
    <property type="entry name" value="Knr4/Smi1-like_sf"/>
</dbReference>
<evidence type="ECO:0000313" key="3">
    <source>
        <dbReference type="Proteomes" id="UP001216709"/>
    </source>
</evidence>
<gene>
    <name evidence="2" type="ORF">PVN32_16145</name>
</gene>
<dbReference type="SUPFAM" id="SSF160631">
    <property type="entry name" value="SMI1/KNR4-like"/>
    <property type="match status" value="1"/>
</dbReference>
<proteinExistence type="predicted"/>
<dbReference type="AlphaFoldDB" id="A0AAW6KDW6"/>
<evidence type="ECO:0000259" key="1">
    <source>
        <dbReference type="SMART" id="SM00860"/>
    </source>
</evidence>
<dbReference type="Proteomes" id="UP001216709">
    <property type="component" value="Unassembled WGS sequence"/>
</dbReference>
<comment type="caution">
    <text evidence="2">The sequence shown here is derived from an EMBL/GenBank/DDBJ whole genome shotgun (WGS) entry which is preliminary data.</text>
</comment>
<name>A0AAW6KDW6_9BACI</name>
<dbReference type="RefSeq" id="WP_249727302.1">
    <property type="nucleotide sequence ID" value="NZ_JAMBMA010000012.1"/>
</dbReference>
<accession>A0AAW6KDW6</accession>
<protein>
    <submittedName>
        <fullName evidence="2">SMI1/KNR4 family protein</fullName>
    </submittedName>
</protein>
<dbReference type="EMBL" id="JARAFO010000060">
    <property type="protein sequence ID" value="MDE1453697.1"/>
    <property type="molecule type" value="Genomic_DNA"/>
</dbReference>
<sequence>MIALWKHFIERLPQDYTLNRPIETEELQKAEELLGVSFPDELVSLLKTTDGINDTFGDHLIWPAYRMIEENLDMRSTDCFKPFDCLLFIAGAGNGDLFAYSIFNGSIRKNDIYVWNHIDDSRIWVASSLKPFMKGWIDGTITI</sequence>